<dbReference type="EMBL" id="CAEZXM010000050">
    <property type="protein sequence ID" value="CAB4684077.1"/>
    <property type="molecule type" value="Genomic_DNA"/>
</dbReference>
<name>A0A6J6ND35_9ZZZZ</name>
<dbReference type="GO" id="GO:0005737">
    <property type="term" value="C:cytoplasm"/>
    <property type="evidence" value="ECO:0007669"/>
    <property type="project" value="UniProtKB-ARBA"/>
</dbReference>
<gene>
    <name evidence="9" type="ORF">UFOPK2366_00387</name>
</gene>
<dbReference type="Gene3D" id="3.40.630.10">
    <property type="entry name" value="Zn peptidases"/>
    <property type="match status" value="1"/>
</dbReference>
<dbReference type="GO" id="GO:0004177">
    <property type="term" value="F:aminopeptidase activity"/>
    <property type="evidence" value="ECO:0007669"/>
    <property type="project" value="UniProtKB-KW"/>
</dbReference>
<evidence type="ECO:0000256" key="2">
    <source>
        <dbReference type="ARBA" id="ARBA00008290"/>
    </source>
</evidence>
<evidence type="ECO:0000256" key="5">
    <source>
        <dbReference type="ARBA" id="ARBA00022723"/>
    </source>
</evidence>
<keyword evidence="6" id="KW-0378">Hydrolase</keyword>
<dbReference type="GO" id="GO:0008237">
    <property type="term" value="F:metallopeptidase activity"/>
    <property type="evidence" value="ECO:0007669"/>
    <property type="project" value="UniProtKB-KW"/>
</dbReference>
<comment type="cofactor">
    <cofactor evidence="1">
        <name>Zn(2+)</name>
        <dbReference type="ChEBI" id="CHEBI:29105"/>
    </cofactor>
</comment>
<evidence type="ECO:0000256" key="4">
    <source>
        <dbReference type="ARBA" id="ARBA00022670"/>
    </source>
</evidence>
<evidence type="ECO:0000313" key="9">
    <source>
        <dbReference type="EMBL" id="CAB4684077.1"/>
    </source>
</evidence>
<evidence type="ECO:0000256" key="7">
    <source>
        <dbReference type="ARBA" id="ARBA00022833"/>
    </source>
</evidence>
<proteinExistence type="inferred from homology"/>
<organism evidence="9">
    <name type="scientific">freshwater metagenome</name>
    <dbReference type="NCBI Taxonomy" id="449393"/>
    <lineage>
        <taxon>unclassified sequences</taxon>
        <taxon>metagenomes</taxon>
        <taxon>ecological metagenomes</taxon>
    </lineage>
</organism>
<dbReference type="NCBIfam" id="NF002759">
    <property type="entry name" value="PRK02813.1"/>
    <property type="match status" value="1"/>
</dbReference>
<sequence>MKPRPDGGGFGWRQLGVEVYGGALLNSWLDRDLGVAGRVVLSDGSAVDVAVHEPIARVPQLAIHLDRDVNDKGLLLDKQQHLTPVWGTGAAADGDFVNWLGAQANVSAADIAWWDLCLFDTTKAALLGSDRSLLASARLDNQLSCWAAVDALTAAAASETTSVIALFDHEEVGSESASGASGPLLSTVLERLSALRGADREGFHRALASSSCVSADNAHAVHPNYPERHEPGHRPLVNRGPAIKVNANQRYATNAETAAAFQRACERADVPWQVFVSRNNMPCGSTIGPLTATALGIPTVDVGVPQLSMHSARELCGVHDPIYLAQALSAYFSE</sequence>
<dbReference type="PANTHER" id="PTHR28570:SF3">
    <property type="entry name" value="ASPARTYL AMINOPEPTIDASE"/>
    <property type="match status" value="1"/>
</dbReference>
<keyword evidence="4" id="KW-0645">Protease</keyword>
<evidence type="ECO:0000256" key="6">
    <source>
        <dbReference type="ARBA" id="ARBA00022801"/>
    </source>
</evidence>
<comment type="similarity">
    <text evidence="2">Belongs to the peptidase M18 family.</text>
</comment>
<accession>A0A6J6ND35</accession>
<evidence type="ECO:0000256" key="3">
    <source>
        <dbReference type="ARBA" id="ARBA00022438"/>
    </source>
</evidence>
<dbReference type="AlphaFoldDB" id="A0A6J6ND35"/>
<dbReference type="PRINTS" id="PR00932">
    <property type="entry name" value="AMINO1PTASE"/>
</dbReference>
<dbReference type="InterPro" id="IPR023358">
    <property type="entry name" value="Peptidase_M18_dom2"/>
</dbReference>
<dbReference type="Pfam" id="PF02127">
    <property type="entry name" value="Peptidase_M18"/>
    <property type="match status" value="1"/>
</dbReference>
<dbReference type="Gene3D" id="2.30.250.10">
    <property type="entry name" value="Aminopeptidase i, Domain 2"/>
    <property type="match status" value="1"/>
</dbReference>
<protein>
    <submittedName>
        <fullName evidence="9">Unannotated protein</fullName>
    </submittedName>
</protein>
<dbReference type="SUPFAM" id="SSF101821">
    <property type="entry name" value="Aminopeptidase/glucanase lid domain"/>
    <property type="match status" value="1"/>
</dbReference>
<evidence type="ECO:0000256" key="1">
    <source>
        <dbReference type="ARBA" id="ARBA00001947"/>
    </source>
</evidence>
<dbReference type="PANTHER" id="PTHR28570">
    <property type="entry name" value="ASPARTYL AMINOPEPTIDASE"/>
    <property type="match status" value="1"/>
</dbReference>
<keyword evidence="8" id="KW-0482">Metalloprotease</keyword>
<dbReference type="SUPFAM" id="SSF53187">
    <property type="entry name" value="Zn-dependent exopeptidases"/>
    <property type="match status" value="1"/>
</dbReference>
<evidence type="ECO:0000256" key="8">
    <source>
        <dbReference type="ARBA" id="ARBA00023049"/>
    </source>
</evidence>
<dbReference type="GO" id="GO:0006508">
    <property type="term" value="P:proteolysis"/>
    <property type="evidence" value="ECO:0007669"/>
    <property type="project" value="UniProtKB-KW"/>
</dbReference>
<keyword evidence="7" id="KW-0862">Zinc</keyword>
<keyword evidence="3" id="KW-0031">Aminopeptidase</keyword>
<keyword evidence="5" id="KW-0479">Metal-binding</keyword>
<reference evidence="9" key="1">
    <citation type="submission" date="2020-05" db="EMBL/GenBank/DDBJ databases">
        <authorList>
            <person name="Chiriac C."/>
            <person name="Salcher M."/>
            <person name="Ghai R."/>
            <person name="Kavagutti S V."/>
        </authorList>
    </citation>
    <scope>NUCLEOTIDE SEQUENCE</scope>
</reference>
<dbReference type="InterPro" id="IPR001948">
    <property type="entry name" value="Peptidase_M18"/>
</dbReference>
<dbReference type="GO" id="GO:0008270">
    <property type="term" value="F:zinc ion binding"/>
    <property type="evidence" value="ECO:0007669"/>
    <property type="project" value="InterPro"/>
</dbReference>